<dbReference type="InterPro" id="IPR002486">
    <property type="entry name" value="Col_cuticle_N"/>
</dbReference>
<feature type="transmembrane region" description="Helical" evidence="3">
    <location>
        <begin position="6"/>
        <end position="29"/>
    </location>
</feature>
<proteinExistence type="predicted"/>
<evidence type="ECO:0000256" key="2">
    <source>
        <dbReference type="SAM" id="MobiDB-lite"/>
    </source>
</evidence>
<dbReference type="Pfam" id="PF01391">
    <property type="entry name" value="Collagen"/>
    <property type="match status" value="2"/>
</dbReference>
<dbReference type="Gene3D" id="1.20.5.320">
    <property type="entry name" value="6-Phosphogluconate Dehydrogenase, domain 3"/>
    <property type="match status" value="1"/>
</dbReference>
<feature type="compositionally biased region" description="Basic and acidic residues" evidence="2">
    <location>
        <begin position="98"/>
        <end position="109"/>
    </location>
</feature>
<feature type="compositionally biased region" description="Basic and acidic residues" evidence="2">
    <location>
        <begin position="68"/>
        <end position="80"/>
    </location>
</feature>
<dbReference type="eggNOG" id="KOG3544">
    <property type="taxonomic scope" value="Eukaryota"/>
</dbReference>
<keyword evidence="3" id="KW-0812">Transmembrane</keyword>
<feature type="compositionally biased region" description="Basic and acidic residues" evidence="2">
    <location>
        <begin position="311"/>
        <end position="329"/>
    </location>
</feature>
<evidence type="ECO:0000313" key="5">
    <source>
        <dbReference type="Proteomes" id="UP000095285"/>
    </source>
</evidence>
<dbReference type="PROSITE" id="PS51257">
    <property type="entry name" value="PROKAR_LIPOPROTEIN"/>
    <property type="match status" value="1"/>
</dbReference>
<dbReference type="PANTHER" id="PTHR24637">
    <property type="entry name" value="COLLAGEN"/>
    <property type="match status" value="1"/>
</dbReference>
<dbReference type="WBParaSite" id="EN70_7432">
    <property type="protein sequence ID" value="EN70_7432"/>
    <property type="gene ID" value="EN70_7432"/>
</dbReference>
<evidence type="ECO:0000256" key="3">
    <source>
        <dbReference type="SAM" id="Phobius"/>
    </source>
</evidence>
<evidence type="ECO:0000313" key="6">
    <source>
        <dbReference type="WBParaSite" id="EN70_7432"/>
    </source>
</evidence>
<feature type="compositionally biased region" description="Basic and acidic residues" evidence="2">
    <location>
        <begin position="150"/>
        <end position="163"/>
    </location>
</feature>
<dbReference type="SMART" id="SM01088">
    <property type="entry name" value="Col_cuticle_N"/>
    <property type="match status" value="1"/>
</dbReference>
<dbReference type="Proteomes" id="UP000095285">
    <property type="component" value="Unassembled WGS sequence"/>
</dbReference>
<feature type="compositionally biased region" description="Low complexity" evidence="2">
    <location>
        <begin position="293"/>
        <end position="303"/>
    </location>
</feature>
<protein>
    <submittedName>
        <fullName evidence="6">Nematode cuticle collagen domain-containing protein</fullName>
    </submittedName>
</protein>
<sequence length="336" mass="34733">MKVHKVTFIASAISGVSLMACLLAILMIYSDIQRTWNQLNSEISTFRTTTDDLWKDMMQLARKKRFRRQYDSKSEGHGGTRNDSSSFQPEITTNGNDDSTRPDQYENLKTETVGAPSPTPPLPGPSNLFDSHKSNDAMSGPPGPKGPPGHKGEDGIPGEDGKPGADGMDVEQNKTTTGCFRCPVGPQGAPGALGRPGPRGLSGNKGRAGLPGRNGNPGPPGEPGPPGRRGADGPAGPVGEKGENAEHLVGRPGLKGEPGLPGPRGPPGVNGRNAPSGTTGPPGPPGNPGPAGPQGADGPSGEVGPPGPPGKDAEYCPCPKREEDVDGYAKWKMKKM</sequence>
<dbReference type="InterPro" id="IPR008160">
    <property type="entry name" value="Collagen"/>
</dbReference>
<feature type="compositionally biased region" description="Pro residues" evidence="2">
    <location>
        <begin position="217"/>
        <end position="226"/>
    </location>
</feature>
<keyword evidence="3" id="KW-1133">Transmembrane helix</keyword>
<keyword evidence="3" id="KW-0472">Membrane</keyword>
<feature type="compositionally biased region" description="Pro residues" evidence="2">
    <location>
        <begin position="281"/>
        <end position="291"/>
    </location>
</feature>
<feature type="region of interest" description="Disordered" evidence="2">
    <location>
        <begin position="65"/>
        <end position="336"/>
    </location>
</feature>
<dbReference type="AlphaFoldDB" id="A0A1I7VXQ9"/>
<organism evidence="5 6">
    <name type="scientific">Loa loa</name>
    <name type="common">Eye worm</name>
    <name type="synonym">Filaria loa</name>
    <dbReference type="NCBI Taxonomy" id="7209"/>
    <lineage>
        <taxon>Eukaryota</taxon>
        <taxon>Metazoa</taxon>
        <taxon>Ecdysozoa</taxon>
        <taxon>Nematoda</taxon>
        <taxon>Chromadorea</taxon>
        <taxon>Rhabditida</taxon>
        <taxon>Spirurina</taxon>
        <taxon>Spiruromorpha</taxon>
        <taxon>Filarioidea</taxon>
        <taxon>Onchocercidae</taxon>
        <taxon>Loa</taxon>
    </lineage>
</organism>
<reference evidence="6" key="2">
    <citation type="submission" date="2016-11" db="UniProtKB">
        <authorList>
            <consortium name="WormBaseParasite"/>
        </authorList>
    </citation>
    <scope>IDENTIFICATION</scope>
</reference>
<accession>A0A1I7VXQ9</accession>
<reference evidence="5" key="1">
    <citation type="submission" date="2012-04" db="EMBL/GenBank/DDBJ databases">
        <title>The Genome Sequence of Loa loa.</title>
        <authorList>
            <consortium name="The Broad Institute Genome Sequencing Platform"/>
            <consortium name="Broad Institute Genome Sequencing Center for Infectious Disease"/>
            <person name="Nutman T.B."/>
            <person name="Fink D.L."/>
            <person name="Russ C."/>
            <person name="Young S."/>
            <person name="Zeng Q."/>
            <person name="Gargeya S."/>
            <person name="Alvarado L."/>
            <person name="Berlin A."/>
            <person name="Chapman S.B."/>
            <person name="Chen Z."/>
            <person name="Freedman E."/>
            <person name="Gellesch M."/>
            <person name="Goldberg J."/>
            <person name="Griggs A."/>
            <person name="Gujja S."/>
            <person name="Heilman E.R."/>
            <person name="Heiman D."/>
            <person name="Howarth C."/>
            <person name="Mehta T."/>
            <person name="Neiman D."/>
            <person name="Pearson M."/>
            <person name="Roberts A."/>
            <person name="Saif S."/>
            <person name="Shea T."/>
            <person name="Shenoy N."/>
            <person name="Sisk P."/>
            <person name="Stolte C."/>
            <person name="Sykes S."/>
            <person name="White J."/>
            <person name="Yandava C."/>
            <person name="Haas B."/>
            <person name="Henn M.R."/>
            <person name="Nusbaum C."/>
            <person name="Birren B."/>
        </authorList>
    </citation>
    <scope>NUCLEOTIDE SEQUENCE [LARGE SCALE GENOMIC DNA]</scope>
</reference>
<feature type="compositionally biased region" description="Basic and acidic residues" evidence="2">
    <location>
        <begin position="240"/>
        <end position="249"/>
    </location>
</feature>
<name>A0A1I7VXQ9_LOALO</name>
<evidence type="ECO:0000256" key="1">
    <source>
        <dbReference type="ARBA" id="ARBA00022737"/>
    </source>
</evidence>
<dbReference type="PANTHER" id="PTHR24637:SF282">
    <property type="entry name" value="CUTICLE COLLAGEN SQT-1"/>
    <property type="match status" value="1"/>
</dbReference>
<keyword evidence="1" id="KW-0677">Repeat</keyword>
<feature type="compositionally biased region" description="Low complexity" evidence="2">
    <location>
        <begin position="185"/>
        <end position="216"/>
    </location>
</feature>
<dbReference type="Pfam" id="PF01484">
    <property type="entry name" value="Col_cuticle_N"/>
    <property type="match status" value="1"/>
</dbReference>
<keyword evidence="5" id="KW-1185">Reference proteome</keyword>
<dbReference type="STRING" id="7209.A0A1I7VXQ9"/>
<evidence type="ECO:0000259" key="4">
    <source>
        <dbReference type="SMART" id="SM01088"/>
    </source>
</evidence>
<feature type="domain" description="Nematode cuticle collagen N-terminal" evidence="4">
    <location>
        <begin position="5"/>
        <end position="57"/>
    </location>
</feature>
<dbReference type="GO" id="GO:0042302">
    <property type="term" value="F:structural constituent of cuticle"/>
    <property type="evidence" value="ECO:0007669"/>
    <property type="project" value="InterPro"/>
</dbReference>
<feature type="compositionally biased region" description="Polar residues" evidence="2">
    <location>
        <begin position="81"/>
        <end position="97"/>
    </location>
</feature>